<dbReference type="PANTHER" id="PTHR33936:SF24">
    <property type="entry name" value="C2H2-TYPE DOMAIN-CONTAINING PROTEIN"/>
    <property type="match status" value="1"/>
</dbReference>
<evidence type="ECO:0000313" key="2">
    <source>
        <dbReference type="EMBL" id="GFS45257.1"/>
    </source>
</evidence>
<feature type="domain" description="C2H2-type" evidence="1">
    <location>
        <begin position="54"/>
        <end position="75"/>
    </location>
</feature>
<dbReference type="AlphaFoldDB" id="A0A8X6IGT5"/>
<comment type="caution">
    <text evidence="2">The sequence shown here is derived from an EMBL/GenBank/DDBJ whole genome shotgun (WGS) entry which is preliminary data.</text>
</comment>
<dbReference type="Pfam" id="PF10551">
    <property type="entry name" value="MULE"/>
    <property type="match status" value="1"/>
</dbReference>
<dbReference type="InterPro" id="IPR013087">
    <property type="entry name" value="Znf_C2H2_type"/>
</dbReference>
<keyword evidence="3" id="KW-1185">Reference proteome</keyword>
<dbReference type="EMBL" id="BMAV01025854">
    <property type="protein sequence ID" value="GFS45257.1"/>
    <property type="molecule type" value="Genomic_DNA"/>
</dbReference>
<evidence type="ECO:0000259" key="1">
    <source>
        <dbReference type="PROSITE" id="PS00028"/>
    </source>
</evidence>
<dbReference type="PROSITE" id="PS00028">
    <property type="entry name" value="ZINC_FINGER_C2H2_1"/>
    <property type="match status" value="1"/>
</dbReference>
<name>A0A8X6IGT5_9ARAC</name>
<organism evidence="2 3">
    <name type="scientific">Trichonephila inaurata madagascariensis</name>
    <dbReference type="NCBI Taxonomy" id="2747483"/>
    <lineage>
        <taxon>Eukaryota</taxon>
        <taxon>Metazoa</taxon>
        <taxon>Ecdysozoa</taxon>
        <taxon>Arthropoda</taxon>
        <taxon>Chelicerata</taxon>
        <taxon>Arachnida</taxon>
        <taxon>Araneae</taxon>
        <taxon>Araneomorphae</taxon>
        <taxon>Entelegynae</taxon>
        <taxon>Araneoidea</taxon>
        <taxon>Nephilidae</taxon>
        <taxon>Trichonephila</taxon>
        <taxon>Trichonephila inaurata</taxon>
    </lineage>
</organism>
<dbReference type="PANTHER" id="PTHR33936">
    <property type="entry name" value="PROTEIN CBG17840"/>
    <property type="match status" value="1"/>
</dbReference>
<evidence type="ECO:0000313" key="3">
    <source>
        <dbReference type="Proteomes" id="UP000886998"/>
    </source>
</evidence>
<dbReference type="InterPro" id="IPR018289">
    <property type="entry name" value="MULE_transposase_dom"/>
</dbReference>
<dbReference type="InterPro" id="IPR052797">
    <property type="entry name" value="RegFact_GeneExpr_CellDeath"/>
</dbReference>
<dbReference type="OrthoDB" id="6434392at2759"/>
<sequence length="663" mass="76955">MSSANFIQRPFSGPNKPTFSFQKCGITVGFKKNLYPHMRKFHPEDVVISNNQVCGLCKETFHTIVNLHEHLHKKHKVKLNFSSETFYSEEDFLKWKEKIELESRSSFFLRNTSQKVGVKFSYYVCHRSGYSNPKLNRARHMKASGSVRCGCTCPAVINVSTHTVEEVKELTVQYQSVHVGHELEVGKLHLSETEKSSLASSLCLGIPMATILDKTREEYSPTKRFGLTTRKDLHNICRDKQIAKKVILHTDDATSVDIMVKKMQGNTKNPVLLYKPVGGEMDNYSRIDKRDFLLAIMNDAQEKLLELYGKNCVMIDSTHGTNQYNFQLTTLMVHDENHEGMPIATLFSSRVTTEILIPFFIEIKKRVPNFTTNVLMSDDTNSFPNAWKEAFGNDFKHLLCSWHVIRNWNSNVSTKVIKYKEEIKFELKNILNEIHMPTFNNILRNFVDNYKEKESNFVNYFISNYANRPEKWAYCYRNGLGINTNMKLERWHRQLKYEEAGGTVMKRLDKTISLLLAAIAKKLLSRVISIERGKLTSRVALIRKRHKGSEEMDSKYDYIQCDEKHIVTKSEGSSIFTYDILEGNRSCRCPIRCEECNICIHSFSCTCVDYCIRFVICKHIHFIQQKNNLMNSVTEDLQQTQHNPTQYRYKSNRTTSNRKKCNI</sequence>
<dbReference type="Proteomes" id="UP000886998">
    <property type="component" value="Unassembled WGS sequence"/>
</dbReference>
<gene>
    <name evidence="2" type="primary">X975_14697</name>
    <name evidence="2" type="ORF">TNIN_78921</name>
</gene>
<accession>A0A8X6IGT5</accession>
<protein>
    <recommendedName>
        <fullName evidence="1">C2H2-type domain-containing protein</fullName>
    </recommendedName>
</protein>
<proteinExistence type="predicted"/>
<reference evidence="2" key="1">
    <citation type="submission" date="2020-08" db="EMBL/GenBank/DDBJ databases">
        <title>Multicomponent nature underlies the extraordinary mechanical properties of spider dragline silk.</title>
        <authorList>
            <person name="Kono N."/>
            <person name="Nakamura H."/>
            <person name="Mori M."/>
            <person name="Yoshida Y."/>
            <person name="Ohtoshi R."/>
            <person name="Malay A.D."/>
            <person name="Moran D.A.P."/>
            <person name="Tomita M."/>
            <person name="Numata K."/>
            <person name="Arakawa K."/>
        </authorList>
    </citation>
    <scope>NUCLEOTIDE SEQUENCE</scope>
</reference>